<dbReference type="AlphaFoldDB" id="A0A1G2P3N7"/>
<evidence type="ECO:0000256" key="2">
    <source>
        <dbReference type="SAM" id="SignalP"/>
    </source>
</evidence>
<name>A0A1G2P3N7_9BACT</name>
<evidence type="ECO:0000313" key="4">
    <source>
        <dbReference type="Proteomes" id="UP000177269"/>
    </source>
</evidence>
<keyword evidence="1" id="KW-0812">Transmembrane</keyword>
<dbReference type="Pfam" id="PF18895">
    <property type="entry name" value="T4SS_pilin"/>
    <property type="match status" value="1"/>
</dbReference>
<evidence type="ECO:0000256" key="1">
    <source>
        <dbReference type="SAM" id="Phobius"/>
    </source>
</evidence>
<feature type="transmembrane region" description="Helical" evidence="1">
    <location>
        <begin position="43"/>
        <end position="62"/>
    </location>
</feature>
<feature type="transmembrane region" description="Helical" evidence="1">
    <location>
        <begin position="74"/>
        <end position="95"/>
    </location>
</feature>
<keyword evidence="1" id="KW-1133">Transmembrane helix</keyword>
<dbReference type="InterPro" id="IPR043993">
    <property type="entry name" value="T4SS_pilin"/>
</dbReference>
<reference evidence="3 4" key="1">
    <citation type="journal article" date="2016" name="Nat. Commun.">
        <title>Thousands of microbial genomes shed light on interconnected biogeochemical processes in an aquifer system.</title>
        <authorList>
            <person name="Anantharaman K."/>
            <person name="Brown C.T."/>
            <person name="Hug L.A."/>
            <person name="Sharon I."/>
            <person name="Castelle C.J."/>
            <person name="Probst A.J."/>
            <person name="Thomas B.C."/>
            <person name="Singh A."/>
            <person name="Wilkins M.J."/>
            <person name="Karaoz U."/>
            <person name="Brodie E.L."/>
            <person name="Williams K.H."/>
            <person name="Hubbard S.S."/>
            <person name="Banfield J.F."/>
        </authorList>
    </citation>
    <scope>NUCLEOTIDE SEQUENCE [LARGE SCALE GENOMIC DNA]</scope>
</reference>
<keyword evidence="1" id="KW-0472">Membrane</keyword>
<gene>
    <name evidence="3" type="ORF">A3G52_00240</name>
</gene>
<protein>
    <submittedName>
        <fullName evidence="3">Uncharacterized protein</fullName>
    </submittedName>
</protein>
<dbReference type="Proteomes" id="UP000177269">
    <property type="component" value="Unassembled WGS sequence"/>
</dbReference>
<dbReference type="EMBL" id="MHSK01000017">
    <property type="protein sequence ID" value="OHA42171.1"/>
    <property type="molecule type" value="Genomic_DNA"/>
</dbReference>
<feature type="chain" id="PRO_5009583825" evidence="2">
    <location>
        <begin position="20"/>
        <end position="116"/>
    </location>
</feature>
<sequence length="116" mass="12327">MKKVLVLSAVLLTPALALAQDLSNLQRLATSFGEIVDTLIPVVFAIALLVFFWGLAKYILAAGSEEAKAEGRRIMIGGIIALFIMSAIWGIVTFIGEATGIDTDPQDVNAPGVNIR</sequence>
<proteinExistence type="predicted"/>
<organism evidence="3 4">
    <name type="scientific">Candidatus Taylorbacteria bacterium RIFCSPLOWO2_12_FULL_43_20</name>
    <dbReference type="NCBI Taxonomy" id="1802332"/>
    <lineage>
        <taxon>Bacteria</taxon>
        <taxon>Candidatus Tayloriibacteriota</taxon>
    </lineage>
</organism>
<accession>A0A1G2P3N7</accession>
<feature type="signal peptide" evidence="2">
    <location>
        <begin position="1"/>
        <end position="19"/>
    </location>
</feature>
<comment type="caution">
    <text evidence="3">The sequence shown here is derived from an EMBL/GenBank/DDBJ whole genome shotgun (WGS) entry which is preliminary data.</text>
</comment>
<evidence type="ECO:0000313" key="3">
    <source>
        <dbReference type="EMBL" id="OHA42171.1"/>
    </source>
</evidence>
<keyword evidence="2" id="KW-0732">Signal</keyword>